<protein>
    <submittedName>
        <fullName evidence="2">Uncharacterized protein</fullName>
    </submittedName>
</protein>
<sequence>MVNVENCATVVLGQGRARPGALVLLPFCAESQPGWGEALVRGSSDLPSLGAREVMEVTERGGGRRTRSGDDTIGGEEEYAVTVEKSERKRNEKTTVRPSARPRGAVFDAAAERHVLKECGRGEKKR</sequence>
<name>A0AAD7WT95_9TELE</name>
<accession>A0AAD7WT95</accession>
<dbReference type="EMBL" id="JAINUG010000038">
    <property type="protein sequence ID" value="KAJ8407504.1"/>
    <property type="molecule type" value="Genomic_DNA"/>
</dbReference>
<proteinExistence type="predicted"/>
<evidence type="ECO:0000313" key="3">
    <source>
        <dbReference type="Proteomes" id="UP001221898"/>
    </source>
</evidence>
<dbReference type="Proteomes" id="UP001221898">
    <property type="component" value="Unassembled WGS sequence"/>
</dbReference>
<comment type="caution">
    <text evidence="2">The sequence shown here is derived from an EMBL/GenBank/DDBJ whole genome shotgun (WGS) entry which is preliminary data.</text>
</comment>
<gene>
    <name evidence="2" type="ORF">AAFF_G00273610</name>
</gene>
<reference evidence="2" key="1">
    <citation type="journal article" date="2023" name="Science">
        <title>Genome structures resolve the early diversification of teleost fishes.</title>
        <authorList>
            <person name="Parey E."/>
            <person name="Louis A."/>
            <person name="Montfort J."/>
            <person name="Bouchez O."/>
            <person name="Roques C."/>
            <person name="Iampietro C."/>
            <person name="Lluch J."/>
            <person name="Castinel A."/>
            <person name="Donnadieu C."/>
            <person name="Desvignes T."/>
            <person name="Floi Bucao C."/>
            <person name="Jouanno E."/>
            <person name="Wen M."/>
            <person name="Mejri S."/>
            <person name="Dirks R."/>
            <person name="Jansen H."/>
            <person name="Henkel C."/>
            <person name="Chen W.J."/>
            <person name="Zahm M."/>
            <person name="Cabau C."/>
            <person name="Klopp C."/>
            <person name="Thompson A.W."/>
            <person name="Robinson-Rechavi M."/>
            <person name="Braasch I."/>
            <person name="Lecointre G."/>
            <person name="Bobe J."/>
            <person name="Postlethwait J.H."/>
            <person name="Berthelot C."/>
            <person name="Roest Crollius H."/>
            <person name="Guiguen Y."/>
        </authorList>
    </citation>
    <scope>NUCLEOTIDE SEQUENCE</scope>
    <source>
        <tissue evidence="2">Blood</tissue>
    </source>
</reference>
<keyword evidence="3" id="KW-1185">Reference proteome</keyword>
<organism evidence="2 3">
    <name type="scientific">Aldrovandia affinis</name>
    <dbReference type="NCBI Taxonomy" id="143900"/>
    <lineage>
        <taxon>Eukaryota</taxon>
        <taxon>Metazoa</taxon>
        <taxon>Chordata</taxon>
        <taxon>Craniata</taxon>
        <taxon>Vertebrata</taxon>
        <taxon>Euteleostomi</taxon>
        <taxon>Actinopterygii</taxon>
        <taxon>Neopterygii</taxon>
        <taxon>Teleostei</taxon>
        <taxon>Notacanthiformes</taxon>
        <taxon>Halosauridae</taxon>
        <taxon>Aldrovandia</taxon>
    </lineage>
</organism>
<evidence type="ECO:0000313" key="2">
    <source>
        <dbReference type="EMBL" id="KAJ8407504.1"/>
    </source>
</evidence>
<feature type="compositionally biased region" description="Basic and acidic residues" evidence="1">
    <location>
        <begin position="84"/>
        <end position="95"/>
    </location>
</feature>
<feature type="compositionally biased region" description="Basic and acidic residues" evidence="1">
    <location>
        <begin position="57"/>
        <end position="70"/>
    </location>
</feature>
<feature type="region of interest" description="Disordered" evidence="1">
    <location>
        <begin position="57"/>
        <end position="108"/>
    </location>
</feature>
<dbReference type="AlphaFoldDB" id="A0AAD7WT95"/>
<evidence type="ECO:0000256" key="1">
    <source>
        <dbReference type="SAM" id="MobiDB-lite"/>
    </source>
</evidence>